<sequence>MTSADQEQHQDRTMTTVSKKSIIAKMFKVRKRREMLLAQVCLVCSVLFVAWGMSTILTRTGHGMIVEESHMESHDHWGRRLMSSTHDNATEEKNCTEPGEMTSSDVFGEQIAFFASLAKTSAAADK</sequence>
<protein>
    <submittedName>
        <fullName evidence="2">Uncharacterized protein</fullName>
    </submittedName>
</protein>
<organism evidence="2 3">
    <name type="scientific">Anabarilius grahami</name>
    <name type="common">Kanglang fish</name>
    <name type="synonym">Barilius grahami</name>
    <dbReference type="NCBI Taxonomy" id="495550"/>
    <lineage>
        <taxon>Eukaryota</taxon>
        <taxon>Metazoa</taxon>
        <taxon>Chordata</taxon>
        <taxon>Craniata</taxon>
        <taxon>Vertebrata</taxon>
        <taxon>Euteleostomi</taxon>
        <taxon>Actinopterygii</taxon>
        <taxon>Neopterygii</taxon>
        <taxon>Teleostei</taxon>
        <taxon>Ostariophysi</taxon>
        <taxon>Cypriniformes</taxon>
        <taxon>Xenocyprididae</taxon>
        <taxon>Xenocypridinae</taxon>
        <taxon>Xenocypridinae incertae sedis</taxon>
        <taxon>Anabarilius</taxon>
    </lineage>
</organism>
<evidence type="ECO:0000313" key="3">
    <source>
        <dbReference type="Proteomes" id="UP000281406"/>
    </source>
</evidence>
<evidence type="ECO:0000313" key="2">
    <source>
        <dbReference type="EMBL" id="ROL43017.1"/>
    </source>
</evidence>
<keyword evidence="3" id="KW-1185">Reference proteome</keyword>
<comment type="caution">
    <text evidence="2">The sequence shown here is derived from an EMBL/GenBank/DDBJ whole genome shotgun (WGS) entry which is preliminary data.</text>
</comment>
<dbReference type="OrthoDB" id="8935894at2759"/>
<keyword evidence="1" id="KW-0472">Membrane</keyword>
<evidence type="ECO:0000256" key="1">
    <source>
        <dbReference type="SAM" id="Phobius"/>
    </source>
</evidence>
<accession>A0A3N0YA01</accession>
<keyword evidence="1" id="KW-1133">Transmembrane helix</keyword>
<dbReference type="Proteomes" id="UP000281406">
    <property type="component" value="Unassembled WGS sequence"/>
</dbReference>
<name>A0A3N0YA01_ANAGA</name>
<dbReference type="AlphaFoldDB" id="A0A3N0YA01"/>
<gene>
    <name evidence="2" type="ORF">DPX16_5570</name>
</gene>
<feature type="transmembrane region" description="Helical" evidence="1">
    <location>
        <begin position="35"/>
        <end position="54"/>
    </location>
</feature>
<keyword evidence="1" id="KW-0812">Transmembrane</keyword>
<proteinExistence type="predicted"/>
<dbReference type="EMBL" id="RJVU01048958">
    <property type="protein sequence ID" value="ROL43017.1"/>
    <property type="molecule type" value="Genomic_DNA"/>
</dbReference>
<reference evidence="2 3" key="1">
    <citation type="submission" date="2018-10" db="EMBL/GenBank/DDBJ databases">
        <title>Genome assembly for a Yunnan-Guizhou Plateau 3E fish, Anabarilius grahami (Regan), and its evolutionary and genetic applications.</title>
        <authorList>
            <person name="Jiang W."/>
        </authorList>
    </citation>
    <scope>NUCLEOTIDE SEQUENCE [LARGE SCALE GENOMIC DNA]</scope>
    <source>
        <strain evidence="2">AG-KIZ</strain>
        <tissue evidence="2">Muscle</tissue>
    </source>
</reference>